<accession>A0AAW2IU03</accession>
<reference evidence="1" key="2">
    <citation type="journal article" date="2024" name="Plant">
        <title>Genomic evolution and insights into agronomic trait innovations of Sesamum species.</title>
        <authorList>
            <person name="Miao H."/>
            <person name="Wang L."/>
            <person name="Qu L."/>
            <person name="Liu H."/>
            <person name="Sun Y."/>
            <person name="Le M."/>
            <person name="Wang Q."/>
            <person name="Wei S."/>
            <person name="Zheng Y."/>
            <person name="Lin W."/>
            <person name="Duan Y."/>
            <person name="Cao H."/>
            <person name="Xiong S."/>
            <person name="Wang X."/>
            <person name="Wei L."/>
            <person name="Li C."/>
            <person name="Ma Q."/>
            <person name="Ju M."/>
            <person name="Zhao R."/>
            <person name="Li G."/>
            <person name="Mu C."/>
            <person name="Tian Q."/>
            <person name="Mei H."/>
            <person name="Zhang T."/>
            <person name="Gao T."/>
            <person name="Zhang H."/>
        </authorList>
    </citation>
    <scope>NUCLEOTIDE SEQUENCE</scope>
    <source>
        <strain evidence="1">G01</strain>
    </source>
</reference>
<dbReference type="EMBL" id="JACGWK010001585">
    <property type="protein sequence ID" value="KAL0285570.1"/>
    <property type="molecule type" value="Genomic_DNA"/>
</dbReference>
<evidence type="ECO:0000313" key="1">
    <source>
        <dbReference type="EMBL" id="KAL0285570.1"/>
    </source>
</evidence>
<organism evidence="1">
    <name type="scientific">Sesamum angustifolium</name>
    <dbReference type="NCBI Taxonomy" id="2727405"/>
    <lineage>
        <taxon>Eukaryota</taxon>
        <taxon>Viridiplantae</taxon>
        <taxon>Streptophyta</taxon>
        <taxon>Embryophyta</taxon>
        <taxon>Tracheophyta</taxon>
        <taxon>Spermatophyta</taxon>
        <taxon>Magnoliopsida</taxon>
        <taxon>eudicotyledons</taxon>
        <taxon>Gunneridae</taxon>
        <taxon>Pentapetalae</taxon>
        <taxon>asterids</taxon>
        <taxon>lamiids</taxon>
        <taxon>Lamiales</taxon>
        <taxon>Pedaliaceae</taxon>
        <taxon>Sesamum</taxon>
    </lineage>
</organism>
<gene>
    <name evidence="1" type="ORF">Sangu_2773100</name>
</gene>
<dbReference type="AlphaFoldDB" id="A0AAW2IU03"/>
<sequence>MTFRNFHSISPHCQRKSLTASAIYPQRRRLKKVFSIDKDSVAGPDGFSLAFYQACWEFIAKDIHEAVRDFFCGTPMLRSFKTTTIVLIPKGLPPDLERL</sequence>
<proteinExistence type="predicted"/>
<name>A0AAW2IU03_9LAMI</name>
<comment type="caution">
    <text evidence="1">The sequence shown here is derived from an EMBL/GenBank/DDBJ whole genome shotgun (WGS) entry which is preliminary data.</text>
</comment>
<protein>
    <recommendedName>
        <fullName evidence="2">Reverse transcriptase</fullName>
    </recommendedName>
</protein>
<evidence type="ECO:0008006" key="2">
    <source>
        <dbReference type="Google" id="ProtNLM"/>
    </source>
</evidence>
<reference evidence="1" key="1">
    <citation type="submission" date="2020-06" db="EMBL/GenBank/DDBJ databases">
        <authorList>
            <person name="Li T."/>
            <person name="Hu X."/>
            <person name="Zhang T."/>
            <person name="Song X."/>
            <person name="Zhang H."/>
            <person name="Dai N."/>
            <person name="Sheng W."/>
            <person name="Hou X."/>
            <person name="Wei L."/>
        </authorList>
    </citation>
    <scope>NUCLEOTIDE SEQUENCE</scope>
    <source>
        <strain evidence="1">G01</strain>
        <tissue evidence="1">Leaf</tissue>
    </source>
</reference>